<feature type="non-terminal residue" evidence="1">
    <location>
        <position position="25"/>
    </location>
</feature>
<keyword evidence="1" id="KW-0808">Transferase</keyword>
<reference evidence="1" key="1">
    <citation type="submission" date="2018-06" db="EMBL/GenBank/DDBJ databases">
        <authorList>
            <person name="Zhirakovskaya E."/>
        </authorList>
    </citation>
    <scope>NUCLEOTIDE SEQUENCE</scope>
</reference>
<sequence length="25" mass="2827">MKIHYLQHVPFEGLGSIETWAGQQG</sequence>
<organism evidence="1">
    <name type="scientific">hydrothermal vent metagenome</name>
    <dbReference type="NCBI Taxonomy" id="652676"/>
    <lineage>
        <taxon>unclassified sequences</taxon>
        <taxon>metagenomes</taxon>
        <taxon>ecological metagenomes</taxon>
    </lineage>
</organism>
<accession>A0A3B0VNS7</accession>
<proteinExistence type="predicted"/>
<dbReference type="EMBL" id="UOEX01000407">
    <property type="protein sequence ID" value="VAW41943.1"/>
    <property type="molecule type" value="Genomic_DNA"/>
</dbReference>
<dbReference type="AlphaFoldDB" id="A0A3B0VNS7"/>
<dbReference type="GO" id="GO:0016740">
    <property type="term" value="F:transferase activity"/>
    <property type="evidence" value="ECO:0007669"/>
    <property type="project" value="UniProtKB-KW"/>
</dbReference>
<gene>
    <name evidence="1" type="ORF">MNBD_DELTA03-573</name>
</gene>
<protein>
    <submittedName>
        <fullName evidence="1">Glutamine amidotransferase, class I</fullName>
    </submittedName>
</protein>
<name>A0A3B0VNS7_9ZZZZ</name>
<keyword evidence="1" id="KW-0315">Glutamine amidotransferase</keyword>
<evidence type="ECO:0000313" key="1">
    <source>
        <dbReference type="EMBL" id="VAW41943.1"/>
    </source>
</evidence>